<dbReference type="EMBL" id="HG994366">
    <property type="protein sequence ID" value="CAF1915553.1"/>
    <property type="molecule type" value="Genomic_DNA"/>
</dbReference>
<dbReference type="AlphaFoldDB" id="A0A078JMW6"/>
<feature type="non-terminal residue" evidence="2">
    <location>
        <position position="1"/>
    </location>
</feature>
<dbReference type="EMBL" id="LK036492">
    <property type="protein sequence ID" value="CDY67765.1"/>
    <property type="molecule type" value="Genomic_DNA"/>
</dbReference>
<sequence length="66" mass="7538">IYLPNPSHHYGSLAREAFLVSELLVPIDCLGLEKKDCKKIGAKLRDMYGPLHYGDIRQRAGRDLER</sequence>
<protein>
    <submittedName>
        <fullName evidence="1">(rape) hypothetical protein</fullName>
    </submittedName>
    <submittedName>
        <fullName evidence="2">BnaCnng56270D protein</fullName>
    </submittedName>
</protein>
<reference evidence="2" key="2">
    <citation type="submission" date="2014-06" db="EMBL/GenBank/DDBJ databases">
        <authorList>
            <person name="Genoscope - CEA"/>
        </authorList>
    </citation>
    <scope>NUCLEOTIDE SEQUENCE</scope>
</reference>
<evidence type="ECO:0000313" key="1">
    <source>
        <dbReference type="EMBL" id="CAF1915553.1"/>
    </source>
</evidence>
<dbReference type="Gramene" id="CDY67765">
    <property type="protein sequence ID" value="CDY67765"/>
    <property type="gene ID" value="GSBRNA2T00066796001"/>
</dbReference>
<gene>
    <name evidence="2" type="primary">BnaCnng56270D</name>
    <name evidence="1" type="ORF">DARMORV10_C02P37870.1</name>
    <name evidence="2" type="ORF">GSBRNA2T00066796001</name>
</gene>
<evidence type="ECO:0000313" key="2">
    <source>
        <dbReference type="EMBL" id="CDY67765.1"/>
    </source>
</evidence>
<organism evidence="2 3">
    <name type="scientific">Brassica napus</name>
    <name type="common">Rape</name>
    <dbReference type="NCBI Taxonomy" id="3708"/>
    <lineage>
        <taxon>Eukaryota</taxon>
        <taxon>Viridiplantae</taxon>
        <taxon>Streptophyta</taxon>
        <taxon>Embryophyta</taxon>
        <taxon>Tracheophyta</taxon>
        <taxon>Spermatophyta</taxon>
        <taxon>Magnoliopsida</taxon>
        <taxon>eudicotyledons</taxon>
        <taxon>Gunneridae</taxon>
        <taxon>Pentapetalae</taxon>
        <taxon>rosids</taxon>
        <taxon>malvids</taxon>
        <taxon>Brassicales</taxon>
        <taxon>Brassicaceae</taxon>
        <taxon>Brassiceae</taxon>
        <taxon>Brassica</taxon>
    </lineage>
</organism>
<name>A0A078JMW6_BRANA</name>
<accession>A0A078JMW6</accession>
<dbReference type="Proteomes" id="UP000028999">
    <property type="component" value="Unassembled WGS sequence"/>
</dbReference>
<reference evidence="1" key="3">
    <citation type="submission" date="2021-01" db="EMBL/GenBank/DDBJ databases">
        <authorList>
            <consortium name="Genoscope - CEA"/>
            <person name="William W."/>
        </authorList>
    </citation>
    <scope>NUCLEOTIDE SEQUENCE</scope>
</reference>
<dbReference type="Proteomes" id="UP001295469">
    <property type="component" value="Chromosome C02"/>
</dbReference>
<reference evidence="2 3" key="1">
    <citation type="journal article" date="2014" name="Science">
        <title>Plant genetics. Early allopolyploid evolution in the post-Neolithic Brassica napus oilseed genome.</title>
        <authorList>
            <person name="Chalhoub B."/>
            <person name="Denoeud F."/>
            <person name="Liu S."/>
            <person name="Parkin I.A."/>
            <person name="Tang H."/>
            <person name="Wang X."/>
            <person name="Chiquet J."/>
            <person name="Belcram H."/>
            <person name="Tong C."/>
            <person name="Samans B."/>
            <person name="Correa M."/>
            <person name="Da Silva C."/>
            <person name="Just J."/>
            <person name="Falentin C."/>
            <person name="Koh C.S."/>
            <person name="Le Clainche I."/>
            <person name="Bernard M."/>
            <person name="Bento P."/>
            <person name="Noel B."/>
            <person name="Labadie K."/>
            <person name="Alberti A."/>
            <person name="Charles M."/>
            <person name="Arnaud D."/>
            <person name="Guo H."/>
            <person name="Daviaud C."/>
            <person name="Alamery S."/>
            <person name="Jabbari K."/>
            <person name="Zhao M."/>
            <person name="Edger P.P."/>
            <person name="Chelaifa H."/>
            <person name="Tack D."/>
            <person name="Lassalle G."/>
            <person name="Mestiri I."/>
            <person name="Schnel N."/>
            <person name="Le Paslier M.C."/>
            <person name="Fan G."/>
            <person name="Renault V."/>
            <person name="Bayer P.E."/>
            <person name="Golicz A.A."/>
            <person name="Manoli S."/>
            <person name="Lee T.H."/>
            <person name="Thi V.H."/>
            <person name="Chalabi S."/>
            <person name="Hu Q."/>
            <person name="Fan C."/>
            <person name="Tollenaere R."/>
            <person name="Lu Y."/>
            <person name="Battail C."/>
            <person name="Shen J."/>
            <person name="Sidebottom C.H."/>
            <person name="Wang X."/>
            <person name="Canaguier A."/>
            <person name="Chauveau A."/>
            <person name="Berard A."/>
            <person name="Deniot G."/>
            <person name="Guan M."/>
            <person name="Liu Z."/>
            <person name="Sun F."/>
            <person name="Lim Y.P."/>
            <person name="Lyons E."/>
            <person name="Town C.D."/>
            <person name="Bancroft I."/>
            <person name="Wang X."/>
            <person name="Meng J."/>
            <person name="Ma J."/>
            <person name="Pires J.C."/>
            <person name="King G.J."/>
            <person name="Brunel D."/>
            <person name="Delourme R."/>
            <person name="Renard M."/>
            <person name="Aury J.M."/>
            <person name="Adams K.L."/>
            <person name="Batley J."/>
            <person name="Snowdon R.J."/>
            <person name="Tost J."/>
            <person name="Edwards D."/>
            <person name="Zhou Y."/>
            <person name="Hua W."/>
            <person name="Sharpe A.G."/>
            <person name="Paterson A.H."/>
            <person name="Guan C."/>
            <person name="Wincker P."/>
        </authorList>
    </citation>
    <scope>NUCLEOTIDE SEQUENCE [LARGE SCALE GENOMIC DNA]</scope>
    <source>
        <strain evidence="3">cv. Darmor-bzh</strain>
    </source>
</reference>
<evidence type="ECO:0000313" key="3">
    <source>
        <dbReference type="Proteomes" id="UP000028999"/>
    </source>
</evidence>
<proteinExistence type="predicted"/>
<dbReference type="PaxDb" id="3708-A0A078JMW6"/>
<keyword evidence="3" id="KW-1185">Reference proteome</keyword>